<evidence type="ECO:0000313" key="1">
    <source>
        <dbReference type="EMBL" id="KHG19127.1"/>
    </source>
</evidence>
<dbReference type="AlphaFoldDB" id="A0A0B0P2J5"/>
<reference evidence="2" key="1">
    <citation type="submission" date="2014-09" db="EMBL/GenBank/DDBJ databases">
        <authorList>
            <person name="Mudge J."/>
            <person name="Ramaraj T."/>
            <person name="Lindquist I.E."/>
            <person name="Bharti A.K."/>
            <person name="Sundararajan A."/>
            <person name="Cameron C.T."/>
            <person name="Woodward J.E."/>
            <person name="May G.D."/>
            <person name="Brubaker C."/>
            <person name="Broadhvest J."/>
            <person name="Wilkins T.A."/>
        </authorList>
    </citation>
    <scope>NUCLEOTIDE SEQUENCE</scope>
    <source>
        <strain evidence="2">cv. AKA8401</strain>
    </source>
</reference>
<name>A0A0B0P2J5_GOSAR</name>
<dbReference type="EMBL" id="KN412233">
    <property type="protein sequence ID" value="KHG19127.1"/>
    <property type="molecule type" value="Genomic_DNA"/>
</dbReference>
<dbReference type="Proteomes" id="UP000032142">
    <property type="component" value="Unassembled WGS sequence"/>
</dbReference>
<keyword evidence="2" id="KW-1185">Reference proteome</keyword>
<gene>
    <name evidence="1" type="ORF">F383_25572</name>
</gene>
<sequence>MEMCAHEYELTDLELCTKSVPLKIHRNSDKFKGINMEK</sequence>
<protein>
    <submittedName>
        <fullName evidence="1">Uncharacterized protein</fullName>
    </submittedName>
</protein>
<evidence type="ECO:0000313" key="2">
    <source>
        <dbReference type="Proteomes" id="UP000032142"/>
    </source>
</evidence>
<accession>A0A0B0P2J5</accession>
<organism evidence="1 2">
    <name type="scientific">Gossypium arboreum</name>
    <name type="common">Tree cotton</name>
    <name type="synonym">Gossypium nanking</name>
    <dbReference type="NCBI Taxonomy" id="29729"/>
    <lineage>
        <taxon>Eukaryota</taxon>
        <taxon>Viridiplantae</taxon>
        <taxon>Streptophyta</taxon>
        <taxon>Embryophyta</taxon>
        <taxon>Tracheophyta</taxon>
        <taxon>Spermatophyta</taxon>
        <taxon>Magnoliopsida</taxon>
        <taxon>eudicotyledons</taxon>
        <taxon>Gunneridae</taxon>
        <taxon>Pentapetalae</taxon>
        <taxon>rosids</taxon>
        <taxon>malvids</taxon>
        <taxon>Malvales</taxon>
        <taxon>Malvaceae</taxon>
        <taxon>Malvoideae</taxon>
        <taxon>Gossypium</taxon>
    </lineage>
</organism>
<proteinExistence type="predicted"/>